<comment type="caution">
    <text evidence="2">The sequence shown here is derived from an EMBL/GenBank/DDBJ whole genome shotgun (WGS) entry which is preliminary data.</text>
</comment>
<evidence type="ECO:0000256" key="1">
    <source>
        <dbReference type="SAM" id="MobiDB-lite"/>
    </source>
</evidence>
<sequence>MSDIDLMRHWGRRDYVEEVSDSESDFGNGPLFTIQEGSEDEDSQDERVVDEEDDGEVYDEEYGNENEDIDEDEDLQDDNVKNLYGDSDTETTVHDSTANSTTTMTNMTNSSLLQVSQPSHRMGSHNYIPASATASSANGKYRTVSIFGGILDLADPTDGDGDSISSDGFSDDWSVEEEVQPQRKPRKAKPLRQAPTERIEFKSEQARDDEVHSELKSDAQQQDEPIEKSEVRAEDKEHNDRYREQEKSSEPPVKKILTSKVTESVPATTTTETTNLLQDANGFEQDAASEIDESVVTPDDIPKSIDLSLFLDKSLEERRQLQRCFLNELFFLPVS</sequence>
<feature type="compositionally biased region" description="Acidic residues" evidence="1">
    <location>
        <begin position="169"/>
        <end position="179"/>
    </location>
</feature>
<evidence type="ECO:0000313" key="3">
    <source>
        <dbReference type="Proteomes" id="UP001295423"/>
    </source>
</evidence>
<organism evidence="2 3">
    <name type="scientific">Cylindrotheca closterium</name>
    <dbReference type="NCBI Taxonomy" id="2856"/>
    <lineage>
        <taxon>Eukaryota</taxon>
        <taxon>Sar</taxon>
        <taxon>Stramenopiles</taxon>
        <taxon>Ochrophyta</taxon>
        <taxon>Bacillariophyta</taxon>
        <taxon>Bacillariophyceae</taxon>
        <taxon>Bacillariophycidae</taxon>
        <taxon>Bacillariales</taxon>
        <taxon>Bacillariaceae</taxon>
        <taxon>Cylindrotheca</taxon>
    </lineage>
</organism>
<gene>
    <name evidence="2" type="ORF">CYCCA115_LOCUS17045</name>
</gene>
<evidence type="ECO:0000313" key="2">
    <source>
        <dbReference type="EMBL" id="CAJ1958146.1"/>
    </source>
</evidence>
<feature type="compositionally biased region" description="Low complexity" evidence="1">
    <location>
        <begin position="96"/>
        <end position="111"/>
    </location>
</feature>
<protein>
    <submittedName>
        <fullName evidence="2">Uncharacterized protein</fullName>
    </submittedName>
</protein>
<feature type="compositionally biased region" description="Acidic residues" evidence="1">
    <location>
        <begin position="37"/>
        <end position="77"/>
    </location>
</feature>
<accession>A0AAD2JK01</accession>
<feature type="compositionally biased region" description="Basic and acidic residues" evidence="1">
    <location>
        <begin position="225"/>
        <end position="253"/>
    </location>
</feature>
<feature type="region of interest" description="Disordered" evidence="1">
    <location>
        <begin position="18"/>
        <end position="136"/>
    </location>
</feature>
<feature type="region of interest" description="Disordered" evidence="1">
    <location>
        <begin position="155"/>
        <end position="278"/>
    </location>
</feature>
<proteinExistence type="predicted"/>
<feature type="compositionally biased region" description="Basic and acidic residues" evidence="1">
    <location>
        <begin position="195"/>
        <end position="217"/>
    </location>
</feature>
<dbReference type="Proteomes" id="UP001295423">
    <property type="component" value="Unassembled WGS sequence"/>
</dbReference>
<dbReference type="EMBL" id="CAKOGP040001969">
    <property type="protein sequence ID" value="CAJ1958146.1"/>
    <property type="molecule type" value="Genomic_DNA"/>
</dbReference>
<keyword evidence="3" id="KW-1185">Reference proteome</keyword>
<dbReference type="AlphaFoldDB" id="A0AAD2JK01"/>
<name>A0AAD2JK01_9STRA</name>
<reference evidence="2" key="1">
    <citation type="submission" date="2023-08" db="EMBL/GenBank/DDBJ databases">
        <authorList>
            <person name="Audoor S."/>
            <person name="Bilcke G."/>
        </authorList>
    </citation>
    <scope>NUCLEOTIDE SEQUENCE</scope>
</reference>